<feature type="binding site" evidence="12">
    <location>
        <position position="14"/>
    </location>
    <ligand>
        <name>UTP</name>
        <dbReference type="ChEBI" id="CHEBI:46398"/>
    </ligand>
</feature>
<dbReference type="PANTHER" id="PTHR11550:SF0">
    <property type="entry name" value="CTP SYNTHASE-RELATED"/>
    <property type="match status" value="1"/>
</dbReference>
<comment type="activity regulation">
    <text evidence="12">Allosterically activated by GTP, when glutamine is the substrate; GTP has no effect on the reaction when ammonia is the substrate. The allosteric effector GTP functions by stabilizing the protein conformation that binds the tetrahedral intermediate(s) formed during glutamine hydrolysis. Inhibited by the product CTP, via allosteric rather than competitive inhibition.</text>
</comment>
<dbReference type="SUPFAM" id="SSF52540">
    <property type="entry name" value="P-loop containing nucleoside triphosphate hydrolases"/>
    <property type="match status" value="1"/>
</dbReference>
<keyword evidence="3 12" id="KW-0436">Ligase</keyword>
<dbReference type="InterPro" id="IPR017456">
    <property type="entry name" value="CTP_synthase_N"/>
</dbReference>
<dbReference type="Proteomes" id="UP000256856">
    <property type="component" value="Chromosome"/>
</dbReference>
<dbReference type="RefSeq" id="WP_115955898.1">
    <property type="nucleotide sequence ID" value="NZ_CP028374.1"/>
</dbReference>
<feature type="binding site" evidence="12">
    <location>
        <position position="241"/>
    </location>
    <ligand>
        <name>ATP</name>
        <dbReference type="ChEBI" id="CHEBI:30616"/>
    </ligand>
</feature>
<keyword evidence="7 12" id="KW-0460">Magnesium</keyword>
<feature type="domain" description="CTP synthase N-terminal" evidence="14">
    <location>
        <begin position="4"/>
        <end position="266"/>
    </location>
</feature>
<dbReference type="InterPro" id="IPR033828">
    <property type="entry name" value="GATase1_CTP_Synthase"/>
</dbReference>
<dbReference type="InterPro" id="IPR027417">
    <property type="entry name" value="P-loop_NTPase"/>
</dbReference>
<feature type="binding site" evidence="12">
    <location>
        <begin position="187"/>
        <end position="192"/>
    </location>
    <ligand>
        <name>UTP</name>
        <dbReference type="ChEBI" id="CHEBI:46398"/>
    </ligand>
</feature>
<evidence type="ECO:0000256" key="1">
    <source>
        <dbReference type="ARBA" id="ARBA00005171"/>
    </source>
</evidence>
<dbReference type="GO" id="GO:0004359">
    <property type="term" value="F:glutaminase activity"/>
    <property type="evidence" value="ECO:0007669"/>
    <property type="project" value="RHEA"/>
</dbReference>
<comment type="catalytic activity">
    <reaction evidence="12">
        <text>UTP + NH4(+) + ATP = CTP + ADP + phosphate + 2 H(+)</text>
        <dbReference type="Rhea" id="RHEA:16597"/>
        <dbReference type="ChEBI" id="CHEBI:15378"/>
        <dbReference type="ChEBI" id="CHEBI:28938"/>
        <dbReference type="ChEBI" id="CHEBI:30616"/>
        <dbReference type="ChEBI" id="CHEBI:37563"/>
        <dbReference type="ChEBI" id="CHEBI:43474"/>
        <dbReference type="ChEBI" id="CHEBI:46398"/>
        <dbReference type="ChEBI" id="CHEBI:456216"/>
    </reaction>
</comment>
<dbReference type="GO" id="GO:0005524">
    <property type="term" value="F:ATP binding"/>
    <property type="evidence" value="ECO:0007669"/>
    <property type="project" value="UniProtKB-KW"/>
</dbReference>
<dbReference type="FunFam" id="3.40.50.300:FF:000009">
    <property type="entry name" value="CTP synthase"/>
    <property type="match status" value="1"/>
</dbReference>
<feature type="binding site" evidence="12">
    <location>
        <position position="72"/>
    </location>
    <ligand>
        <name>Mg(2+)</name>
        <dbReference type="ChEBI" id="CHEBI:18420"/>
    </ligand>
</feature>
<comment type="similarity">
    <text evidence="2 12">Belongs to the CTP synthase family.</text>
</comment>
<evidence type="ECO:0000259" key="13">
    <source>
        <dbReference type="Pfam" id="PF00117"/>
    </source>
</evidence>
<dbReference type="GO" id="GO:0044210">
    <property type="term" value="P:'de novo' CTP biosynthetic process"/>
    <property type="evidence" value="ECO:0007669"/>
    <property type="project" value="UniProtKB-UniRule"/>
</dbReference>
<dbReference type="CDD" id="cd01746">
    <property type="entry name" value="GATase1_CTP_Synthase"/>
    <property type="match status" value="1"/>
</dbReference>
<gene>
    <name evidence="12" type="primary">pyrG</name>
    <name evidence="15" type="ORF">C9I82_082</name>
</gene>
<dbReference type="Gene3D" id="3.40.50.880">
    <property type="match status" value="1"/>
</dbReference>
<evidence type="ECO:0000259" key="14">
    <source>
        <dbReference type="Pfam" id="PF06418"/>
    </source>
</evidence>
<feature type="active site" evidence="12">
    <location>
        <position position="512"/>
    </location>
</feature>
<organism evidence="15 16">
    <name type="scientific">Candidatus Purcelliella pentastirinorum</name>
    <dbReference type="NCBI Taxonomy" id="472834"/>
    <lineage>
        <taxon>Bacteria</taxon>
        <taxon>Pseudomonadati</taxon>
        <taxon>Pseudomonadota</taxon>
        <taxon>Gammaproteobacteria</taxon>
        <taxon>Enterobacterales</taxon>
        <taxon>Enterobacteriaceae</taxon>
        <taxon>Candidatus Purcelliella</taxon>
    </lineage>
</organism>
<dbReference type="KEGG" id="ppet:C9I82_082"/>
<feature type="binding site" evidence="12">
    <location>
        <position position="14"/>
    </location>
    <ligand>
        <name>CTP</name>
        <dbReference type="ChEBI" id="CHEBI:37563"/>
        <note>allosteric inhibitor</note>
    </ligand>
</feature>
<feature type="binding site" evidence="12">
    <location>
        <begin position="187"/>
        <end position="192"/>
    </location>
    <ligand>
        <name>CTP</name>
        <dbReference type="ChEBI" id="CHEBI:37563"/>
        <note>allosteric inhibitor</note>
    </ligand>
</feature>
<dbReference type="CDD" id="cd03113">
    <property type="entry name" value="CTPS_N"/>
    <property type="match status" value="1"/>
</dbReference>
<dbReference type="GO" id="GO:0019856">
    <property type="term" value="P:pyrimidine nucleobase biosynthetic process"/>
    <property type="evidence" value="ECO:0007669"/>
    <property type="project" value="TreeGrafter"/>
</dbReference>
<evidence type="ECO:0000256" key="8">
    <source>
        <dbReference type="ARBA" id="ARBA00022962"/>
    </source>
</evidence>
<feature type="domain" description="Glutamine amidotransferase" evidence="13">
    <location>
        <begin position="302"/>
        <end position="531"/>
    </location>
</feature>
<evidence type="ECO:0000256" key="7">
    <source>
        <dbReference type="ARBA" id="ARBA00022842"/>
    </source>
</evidence>
<keyword evidence="6 12" id="KW-0067">ATP-binding</keyword>
<name>A0A346DZA5_9ENTR</name>
<proteinExistence type="inferred from homology"/>
<comment type="miscellaneous">
    <text evidence="12">CTPSs have evolved a hybrid strategy for distinguishing between UTP and CTP. The overlapping regions of the product feedback inhibitory and substrate sites recognize a common feature in both compounds, the triphosphate moiety. To differentiate isosteric substrate and product pyrimidine rings, an additional pocket far from the expected kinase/ligase catalytic site, specifically recognizes the cytosine and ribose portions of the product inhibitor.</text>
</comment>
<evidence type="ECO:0000256" key="5">
    <source>
        <dbReference type="ARBA" id="ARBA00022741"/>
    </source>
</evidence>
<evidence type="ECO:0000313" key="16">
    <source>
        <dbReference type="Proteomes" id="UP000256856"/>
    </source>
</evidence>
<dbReference type="Pfam" id="PF00117">
    <property type="entry name" value="GATase"/>
    <property type="match status" value="1"/>
</dbReference>
<dbReference type="GO" id="GO:0005829">
    <property type="term" value="C:cytosol"/>
    <property type="evidence" value="ECO:0007669"/>
    <property type="project" value="TreeGrafter"/>
</dbReference>
<evidence type="ECO:0000256" key="11">
    <source>
        <dbReference type="ARBA" id="ARBA00059148"/>
    </source>
</evidence>
<evidence type="ECO:0000256" key="2">
    <source>
        <dbReference type="ARBA" id="ARBA00007533"/>
    </source>
</evidence>
<dbReference type="SUPFAM" id="SSF52317">
    <property type="entry name" value="Class I glutamine amidotransferase-like"/>
    <property type="match status" value="1"/>
</dbReference>
<dbReference type="GO" id="GO:0003883">
    <property type="term" value="F:CTP synthase activity"/>
    <property type="evidence" value="ECO:0007669"/>
    <property type="project" value="UniProtKB-UniRule"/>
</dbReference>
<feature type="binding site" evidence="12">
    <location>
        <position position="352"/>
    </location>
    <ligand>
        <name>L-glutamine</name>
        <dbReference type="ChEBI" id="CHEBI:58359"/>
    </ligand>
</feature>
<feature type="binding site" evidence="12">
    <location>
        <position position="72"/>
    </location>
    <ligand>
        <name>ATP</name>
        <dbReference type="ChEBI" id="CHEBI:30616"/>
    </ligand>
</feature>
<dbReference type="UniPathway" id="UPA00159">
    <property type="reaction ID" value="UER00277"/>
</dbReference>
<comment type="caution">
    <text evidence="12">Lacks conserved residue(s) required for the propagation of feature annotation.</text>
</comment>
<dbReference type="InterPro" id="IPR029062">
    <property type="entry name" value="Class_I_gatase-like"/>
</dbReference>
<dbReference type="GO" id="GO:0097268">
    <property type="term" value="C:cytoophidium"/>
    <property type="evidence" value="ECO:0007669"/>
    <property type="project" value="UniProtKB-ARBA"/>
</dbReference>
<evidence type="ECO:0000256" key="10">
    <source>
        <dbReference type="ARBA" id="ARBA00047781"/>
    </source>
</evidence>
<feature type="active site" description="Nucleophile; for glutamine hydrolysis" evidence="12">
    <location>
        <position position="379"/>
    </location>
</feature>
<keyword evidence="4 12" id="KW-0479">Metal-binding</keyword>
<feature type="binding site" evidence="12">
    <location>
        <begin position="15"/>
        <end position="20"/>
    </location>
    <ligand>
        <name>ATP</name>
        <dbReference type="ChEBI" id="CHEBI:30616"/>
    </ligand>
</feature>
<dbReference type="EC" id="6.3.4.2" evidence="12"/>
<feature type="binding site" evidence="12">
    <location>
        <position position="140"/>
    </location>
    <ligand>
        <name>Mg(2+)</name>
        <dbReference type="ChEBI" id="CHEBI:18420"/>
    </ligand>
</feature>
<evidence type="ECO:0000256" key="6">
    <source>
        <dbReference type="ARBA" id="ARBA00022840"/>
    </source>
</evidence>
<feature type="binding site" evidence="12">
    <location>
        <position position="223"/>
    </location>
    <ligand>
        <name>UTP</name>
        <dbReference type="ChEBI" id="CHEBI:46398"/>
    </ligand>
</feature>
<dbReference type="FunFam" id="3.40.50.880:FF:000002">
    <property type="entry name" value="CTP synthase"/>
    <property type="match status" value="1"/>
</dbReference>
<evidence type="ECO:0000256" key="12">
    <source>
        <dbReference type="HAMAP-Rule" id="MF_01227"/>
    </source>
</evidence>
<sequence length="540" mass="60630">MSTKYIFVTGGVVSSLGKGVASAALANILESRQLEITVMKLDPYINIDSGTISPIQHGEVFVTEDGAETDLDLGHYERFIQSKMTYRNNYTTGRIYNEVICKERKGDYLGSTIQVIPHITDMIKEKIIACGYGYDVLIVEVGGTVGDIESLPFLEAIRQMGIDFTRRNTMYIHLTFVPYIKTAGEIKTKPTQHSVKELLSTGIQPDVLICRSDDLISSSSLNKIVLFCNVNNNAVISLINLNSIYKIPKLFNKQKLDSYVCKHLNMIVPKANLSVWDEVVYKEENTIYYVTIGMIGKYVKFPDAYKSVLEAIKHSGLYNRTLVDVKLINSKDLENGDCTLLNNLHGILIPGGFGCKGIDGKLFATKYARENNIPFFGICLGIQIVFIEYVRNVLGISEADSVEFNPTCKYPIISLINKCSNNKYEFINNSNLGGTMRLGNKKCLLSSNSLARNLYSSDIILERHRHRYAINKFLLKDIINTELFISGISLTNKLIEIVEIVTHPWFLACQFHPEFNSTPLLAHPLFIGFINAANKHKNNN</sequence>
<comment type="catalytic activity">
    <reaction evidence="12">
        <text>L-glutamine + H2O = L-glutamate + NH4(+)</text>
        <dbReference type="Rhea" id="RHEA:15889"/>
        <dbReference type="ChEBI" id="CHEBI:15377"/>
        <dbReference type="ChEBI" id="CHEBI:28938"/>
        <dbReference type="ChEBI" id="CHEBI:29985"/>
        <dbReference type="ChEBI" id="CHEBI:58359"/>
    </reaction>
</comment>
<dbReference type="NCBIfam" id="NF003792">
    <property type="entry name" value="PRK05380.1"/>
    <property type="match status" value="1"/>
</dbReference>
<dbReference type="HAMAP" id="MF_01227">
    <property type="entry name" value="PyrG"/>
    <property type="match status" value="1"/>
</dbReference>
<feature type="binding site" evidence="12">
    <location>
        <position position="403"/>
    </location>
    <ligand>
        <name>L-glutamine</name>
        <dbReference type="ChEBI" id="CHEBI:58359"/>
    </ligand>
</feature>
<dbReference type="AlphaFoldDB" id="A0A346DZA5"/>
<dbReference type="Pfam" id="PF06418">
    <property type="entry name" value="CTP_synth_N"/>
    <property type="match status" value="1"/>
</dbReference>
<comment type="subunit">
    <text evidence="12">Homotetramer.</text>
</comment>
<dbReference type="PANTHER" id="PTHR11550">
    <property type="entry name" value="CTP SYNTHASE"/>
    <property type="match status" value="1"/>
</dbReference>
<dbReference type="NCBIfam" id="TIGR00337">
    <property type="entry name" value="PyrG"/>
    <property type="match status" value="1"/>
</dbReference>
<dbReference type="OrthoDB" id="9801107at2"/>
<keyword evidence="8 12" id="KW-0315">Glutamine amidotransferase</keyword>
<feature type="binding site" evidence="12">
    <location>
        <begin position="147"/>
        <end position="149"/>
    </location>
    <ligand>
        <name>CTP</name>
        <dbReference type="ChEBI" id="CHEBI:37563"/>
        <note>allosteric inhibitor</note>
    </ligand>
</feature>
<accession>A0A346DZA5</accession>
<dbReference type="InterPro" id="IPR017926">
    <property type="entry name" value="GATASE"/>
</dbReference>
<dbReference type="PROSITE" id="PS51273">
    <property type="entry name" value="GATASE_TYPE_1"/>
    <property type="match status" value="1"/>
</dbReference>
<evidence type="ECO:0000256" key="3">
    <source>
        <dbReference type="ARBA" id="ARBA00022598"/>
    </source>
</evidence>
<feature type="active site" evidence="12">
    <location>
        <position position="514"/>
    </location>
</feature>
<evidence type="ECO:0000256" key="4">
    <source>
        <dbReference type="ARBA" id="ARBA00022723"/>
    </source>
</evidence>
<feature type="region of interest" description="Amidoligase domain" evidence="12">
    <location>
        <begin position="1"/>
        <end position="266"/>
    </location>
</feature>
<dbReference type="GO" id="GO:0046872">
    <property type="term" value="F:metal ion binding"/>
    <property type="evidence" value="ECO:0007669"/>
    <property type="project" value="UniProtKB-KW"/>
</dbReference>
<comment type="function">
    <text evidence="11 12">Catalyzes the ATP-dependent amination of UTP to CTP with either L-glutamine or ammonia as the source of nitrogen. Regulates intracellular CTP levels through interactions with the four ribonucleotide triphosphates.</text>
</comment>
<feature type="binding site" evidence="12">
    <location>
        <position position="223"/>
    </location>
    <ligand>
        <name>CTP</name>
        <dbReference type="ChEBI" id="CHEBI:37563"/>
        <note>allosteric inhibitor</note>
    </ligand>
</feature>
<evidence type="ECO:0000313" key="15">
    <source>
        <dbReference type="EMBL" id="AXN02060.1"/>
    </source>
</evidence>
<evidence type="ECO:0000256" key="9">
    <source>
        <dbReference type="ARBA" id="ARBA00022975"/>
    </source>
</evidence>
<keyword evidence="16" id="KW-1185">Reference proteome</keyword>
<keyword evidence="9 12" id="KW-0665">Pyrimidine biosynthesis</keyword>
<reference evidence="15 16" key="1">
    <citation type="submission" date="2018-03" db="EMBL/GenBank/DDBJ databases">
        <title>A parallel universe: an anciently diverged bacterial symbiosis in a Hawaiian planthopper (Hemiptera: Cixiidae) reveals rearranged nutritional responsibilities.</title>
        <authorList>
            <person name="Bennett G."/>
            <person name="Mao M."/>
        </authorList>
    </citation>
    <scope>NUCLEOTIDE SEQUENCE [LARGE SCALE GENOMIC DNA]</scope>
    <source>
        <strain evidence="15 16">OLIH</strain>
    </source>
</reference>
<comment type="catalytic activity">
    <reaction evidence="10 12">
        <text>UTP + L-glutamine + ATP + H2O = CTP + L-glutamate + ADP + phosphate + 2 H(+)</text>
        <dbReference type="Rhea" id="RHEA:26426"/>
        <dbReference type="ChEBI" id="CHEBI:15377"/>
        <dbReference type="ChEBI" id="CHEBI:15378"/>
        <dbReference type="ChEBI" id="CHEBI:29985"/>
        <dbReference type="ChEBI" id="CHEBI:30616"/>
        <dbReference type="ChEBI" id="CHEBI:37563"/>
        <dbReference type="ChEBI" id="CHEBI:43474"/>
        <dbReference type="ChEBI" id="CHEBI:46398"/>
        <dbReference type="ChEBI" id="CHEBI:58359"/>
        <dbReference type="ChEBI" id="CHEBI:456216"/>
        <dbReference type="EC" id="6.3.4.2"/>
    </reaction>
</comment>
<protein>
    <recommendedName>
        <fullName evidence="12">CTP synthase</fullName>
        <ecNumber evidence="12">6.3.4.2</ecNumber>
    </recommendedName>
    <alternativeName>
        <fullName evidence="12">Cytidine 5'-triphosphate synthase</fullName>
    </alternativeName>
    <alternativeName>
        <fullName evidence="12">Cytidine triphosphate synthetase</fullName>
        <shortName evidence="12">CTP synthetase</shortName>
        <shortName evidence="12">CTPS</shortName>
    </alternativeName>
    <alternativeName>
        <fullName evidence="12">UTP--ammonia ligase</fullName>
    </alternativeName>
</protein>
<dbReference type="EMBL" id="CP028374">
    <property type="protein sequence ID" value="AXN02060.1"/>
    <property type="molecule type" value="Genomic_DNA"/>
</dbReference>
<dbReference type="Gene3D" id="3.40.50.300">
    <property type="entry name" value="P-loop containing nucleotide triphosphate hydrolases"/>
    <property type="match status" value="1"/>
</dbReference>
<keyword evidence="5 12" id="KW-0547">Nucleotide-binding</keyword>
<dbReference type="InterPro" id="IPR004468">
    <property type="entry name" value="CTP_synthase"/>
</dbReference>
<dbReference type="GO" id="GO:0042802">
    <property type="term" value="F:identical protein binding"/>
    <property type="evidence" value="ECO:0007669"/>
    <property type="project" value="TreeGrafter"/>
</dbReference>
<feature type="binding site" evidence="12">
    <location>
        <begin position="380"/>
        <end position="383"/>
    </location>
    <ligand>
        <name>L-glutamine</name>
        <dbReference type="ChEBI" id="CHEBI:58359"/>
    </ligand>
</feature>
<comment type="pathway">
    <text evidence="1 12">Pyrimidine metabolism; CTP biosynthesis via de novo pathway; CTP from UDP: step 2/2.</text>
</comment>
<feature type="binding site" evidence="12">
    <location>
        <position position="467"/>
    </location>
    <ligand>
        <name>L-glutamine</name>
        <dbReference type="ChEBI" id="CHEBI:58359"/>
    </ligand>
</feature>